<evidence type="ECO:0000313" key="2">
    <source>
        <dbReference type="EMBL" id="MPC94402.1"/>
    </source>
</evidence>
<accession>A0A5B7JDW2</accession>
<evidence type="ECO:0000256" key="1">
    <source>
        <dbReference type="SAM" id="MobiDB-lite"/>
    </source>
</evidence>
<dbReference type="AlphaFoldDB" id="A0A5B7JDW2"/>
<sequence length="62" mass="7038">MCFLNGVQHQLQRNTLALSHTSPDTPVTILARLTTCEPHYPNGMLKDDDNDDDDDDDDDDFM</sequence>
<feature type="compositionally biased region" description="Acidic residues" evidence="1">
    <location>
        <begin position="48"/>
        <end position="62"/>
    </location>
</feature>
<proteinExistence type="predicted"/>
<feature type="region of interest" description="Disordered" evidence="1">
    <location>
        <begin position="39"/>
        <end position="62"/>
    </location>
</feature>
<name>A0A5B7JDW2_PORTR</name>
<comment type="caution">
    <text evidence="2">The sequence shown here is derived from an EMBL/GenBank/DDBJ whole genome shotgun (WGS) entry which is preliminary data.</text>
</comment>
<dbReference type="EMBL" id="VSRR010098374">
    <property type="protein sequence ID" value="MPC94402.1"/>
    <property type="molecule type" value="Genomic_DNA"/>
</dbReference>
<protein>
    <submittedName>
        <fullName evidence="2">Uncharacterized protein</fullName>
    </submittedName>
</protein>
<keyword evidence="3" id="KW-1185">Reference proteome</keyword>
<dbReference type="Proteomes" id="UP000324222">
    <property type="component" value="Unassembled WGS sequence"/>
</dbReference>
<gene>
    <name evidence="2" type="ORF">E2C01_089570</name>
</gene>
<evidence type="ECO:0000313" key="3">
    <source>
        <dbReference type="Proteomes" id="UP000324222"/>
    </source>
</evidence>
<reference evidence="2 3" key="1">
    <citation type="submission" date="2019-05" db="EMBL/GenBank/DDBJ databases">
        <title>Another draft genome of Portunus trituberculatus and its Hox gene families provides insights of decapod evolution.</title>
        <authorList>
            <person name="Jeong J.-H."/>
            <person name="Song I."/>
            <person name="Kim S."/>
            <person name="Choi T."/>
            <person name="Kim D."/>
            <person name="Ryu S."/>
            <person name="Kim W."/>
        </authorList>
    </citation>
    <scope>NUCLEOTIDE SEQUENCE [LARGE SCALE GENOMIC DNA]</scope>
    <source>
        <tissue evidence="2">Muscle</tissue>
    </source>
</reference>
<organism evidence="2 3">
    <name type="scientific">Portunus trituberculatus</name>
    <name type="common">Swimming crab</name>
    <name type="synonym">Neptunus trituberculatus</name>
    <dbReference type="NCBI Taxonomy" id="210409"/>
    <lineage>
        <taxon>Eukaryota</taxon>
        <taxon>Metazoa</taxon>
        <taxon>Ecdysozoa</taxon>
        <taxon>Arthropoda</taxon>
        <taxon>Crustacea</taxon>
        <taxon>Multicrustacea</taxon>
        <taxon>Malacostraca</taxon>
        <taxon>Eumalacostraca</taxon>
        <taxon>Eucarida</taxon>
        <taxon>Decapoda</taxon>
        <taxon>Pleocyemata</taxon>
        <taxon>Brachyura</taxon>
        <taxon>Eubrachyura</taxon>
        <taxon>Portunoidea</taxon>
        <taxon>Portunidae</taxon>
        <taxon>Portuninae</taxon>
        <taxon>Portunus</taxon>
    </lineage>
</organism>